<dbReference type="InterPro" id="IPR003738">
    <property type="entry name" value="SRAP"/>
</dbReference>
<dbReference type="EC" id="3.4.-.-" evidence="8"/>
<evidence type="ECO:0000313" key="9">
    <source>
        <dbReference type="EMBL" id="BDI33349.1"/>
    </source>
</evidence>
<sequence length="238" mass="26558">MDPIFCNTLSNNSLSNNSLSYEERHRMCYNVRIEMTRDEIADFFRLDSLQAASALPERDGPEKRMTLGQMLPAATTSAGAVGLEMLYWGFTPSWMKDPKGGMKPGNARAETVATTPMFRQAFSQRRCVVPANGFYEWMGVKGSKQLLPFTAADLAVFGLPGIWDEWRMPDGGVRRSCAIVTCDPNGDIRPYHDRMPVILDQDEARAWLSDASPKDLQSLLRPFPEGALQAFPGQAFKP</sequence>
<evidence type="ECO:0000313" key="10">
    <source>
        <dbReference type="Proteomes" id="UP000287394"/>
    </source>
</evidence>
<dbReference type="GO" id="GO:0106300">
    <property type="term" value="P:protein-DNA covalent cross-linking repair"/>
    <property type="evidence" value="ECO:0007669"/>
    <property type="project" value="InterPro"/>
</dbReference>
<keyword evidence="5" id="KW-0190">Covalent protein-DNA linkage</keyword>
<evidence type="ECO:0000256" key="8">
    <source>
        <dbReference type="RuleBase" id="RU364100"/>
    </source>
</evidence>
<evidence type="ECO:0000256" key="7">
    <source>
        <dbReference type="ARBA" id="ARBA00023239"/>
    </source>
</evidence>
<keyword evidence="2 8" id="KW-0645">Protease</keyword>
<keyword evidence="3" id="KW-0227">DNA damage</keyword>
<proteinExistence type="inferred from homology"/>
<dbReference type="InterPro" id="IPR036590">
    <property type="entry name" value="SRAP-like"/>
</dbReference>
<comment type="similarity">
    <text evidence="1 8">Belongs to the SOS response-associated peptidase family.</text>
</comment>
<evidence type="ECO:0000256" key="5">
    <source>
        <dbReference type="ARBA" id="ARBA00023124"/>
    </source>
</evidence>
<keyword evidence="10" id="KW-1185">Reference proteome</keyword>
<dbReference type="KEGG" id="ccot:CCAX7_54000"/>
<organism evidence="9 10">
    <name type="scientific">Capsulimonas corticalis</name>
    <dbReference type="NCBI Taxonomy" id="2219043"/>
    <lineage>
        <taxon>Bacteria</taxon>
        <taxon>Bacillati</taxon>
        <taxon>Armatimonadota</taxon>
        <taxon>Armatimonadia</taxon>
        <taxon>Capsulimonadales</taxon>
        <taxon>Capsulimonadaceae</taxon>
        <taxon>Capsulimonas</taxon>
    </lineage>
</organism>
<keyword evidence="4 8" id="KW-0378">Hydrolase</keyword>
<evidence type="ECO:0000256" key="4">
    <source>
        <dbReference type="ARBA" id="ARBA00022801"/>
    </source>
</evidence>
<dbReference type="OrthoDB" id="9782620at2"/>
<dbReference type="EMBL" id="AP025739">
    <property type="protein sequence ID" value="BDI33349.1"/>
    <property type="molecule type" value="Genomic_DNA"/>
</dbReference>
<dbReference type="GO" id="GO:0016829">
    <property type="term" value="F:lyase activity"/>
    <property type="evidence" value="ECO:0007669"/>
    <property type="project" value="UniProtKB-KW"/>
</dbReference>
<dbReference type="PANTHER" id="PTHR13604:SF0">
    <property type="entry name" value="ABASIC SITE PROCESSING PROTEIN HMCES"/>
    <property type="match status" value="1"/>
</dbReference>
<accession>A0A9N7L9D4</accession>
<evidence type="ECO:0000256" key="6">
    <source>
        <dbReference type="ARBA" id="ARBA00023125"/>
    </source>
</evidence>
<protein>
    <recommendedName>
        <fullName evidence="8">Abasic site processing protein</fullName>
        <ecNumber evidence="8">3.4.-.-</ecNumber>
    </recommendedName>
</protein>
<dbReference type="GO" id="GO:0006508">
    <property type="term" value="P:proteolysis"/>
    <property type="evidence" value="ECO:0007669"/>
    <property type="project" value="UniProtKB-KW"/>
</dbReference>
<dbReference type="GO" id="GO:0003697">
    <property type="term" value="F:single-stranded DNA binding"/>
    <property type="evidence" value="ECO:0007669"/>
    <property type="project" value="InterPro"/>
</dbReference>
<dbReference type="Pfam" id="PF02586">
    <property type="entry name" value="SRAP"/>
    <property type="match status" value="1"/>
</dbReference>
<evidence type="ECO:0000256" key="2">
    <source>
        <dbReference type="ARBA" id="ARBA00022670"/>
    </source>
</evidence>
<keyword evidence="6" id="KW-0238">DNA-binding</keyword>
<evidence type="ECO:0000256" key="3">
    <source>
        <dbReference type="ARBA" id="ARBA00022763"/>
    </source>
</evidence>
<gene>
    <name evidence="9" type="ORF">CCAX7_54000</name>
</gene>
<dbReference type="SUPFAM" id="SSF143081">
    <property type="entry name" value="BB1717-like"/>
    <property type="match status" value="1"/>
</dbReference>
<dbReference type="PANTHER" id="PTHR13604">
    <property type="entry name" value="DC12-RELATED"/>
    <property type="match status" value="1"/>
</dbReference>
<keyword evidence="7" id="KW-0456">Lyase</keyword>
<dbReference type="AlphaFoldDB" id="A0A9N7L9D4"/>
<dbReference type="Proteomes" id="UP000287394">
    <property type="component" value="Chromosome"/>
</dbReference>
<name>A0A9N7L9D4_9BACT</name>
<evidence type="ECO:0000256" key="1">
    <source>
        <dbReference type="ARBA" id="ARBA00008136"/>
    </source>
</evidence>
<reference evidence="9 10" key="1">
    <citation type="journal article" date="2019" name="Int. J. Syst. Evol. Microbiol.">
        <title>Capsulimonas corticalis gen. nov., sp. nov., an aerobic capsulated bacterium, of a novel bacterial order, Capsulimonadales ord. nov., of the class Armatimonadia of the phylum Armatimonadetes.</title>
        <authorList>
            <person name="Li J."/>
            <person name="Kudo C."/>
            <person name="Tonouchi A."/>
        </authorList>
    </citation>
    <scope>NUCLEOTIDE SEQUENCE [LARGE SCALE GENOMIC DNA]</scope>
    <source>
        <strain evidence="9 10">AX-7</strain>
    </source>
</reference>
<dbReference type="GO" id="GO:0008233">
    <property type="term" value="F:peptidase activity"/>
    <property type="evidence" value="ECO:0007669"/>
    <property type="project" value="UniProtKB-KW"/>
</dbReference>
<dbReference type="Gene3D" id="3.90.1680.10">
    <property type="entry name" value="SOS response associated peptidase-like"/>
    <property type="match status" value="1"/>
</dbReference>